<dbReference type="NCBIfam" id="NF037995">
    <property type="entry name" value="TRAP_S1"/>
    <property type="match status" value="1"/>
</dbReference>
<comment type="similarity">
    <text evidence="1">Belongs to the bacterial solute-binding protein 7 family.</text>
</comment>
<evidence type="ECO:0000313" key="6">
    <source>
        <dbReference type="Proteomes" id="UP000657421"/>
    </source>
</evidence>
<dbReference type="InterPro" id="IPR018389">
    <property type="entry name" value="DctP_fam"/>
</dbReference>
<protein>
    <submittedName>
        <fullName evidence="5">TRAP transporter substrate-binding protein DctP</fullName>
    </submittedName>
</protein>
<keyword evidence="6" id="KW-1185">Reference proteome</keyword>
<dbReference type="InterPro" id="IPR038404">
    <property type="entry name" value="TRAP_DctP_sf"/>
</dbReference>
<evidence type="ECO:0000256" key="2">
    <source>
        <dbReference type="ARBA" id="ARBA00022448"/>
    </source>
</evidence>
<proteinExistence type="inferred from homology"/>
<keyword evidence="3 4" id="KW-0732">Signal</keyword>
<dbReference type="PANTHER" id="PTHR33376:SF7">
    <property type="entry name" value="C4-DICARBOXYLATE-BINDING PROTEIN DCTB"/>
    <property type="match status" value="1"/>
</dbReference>
<dbReference type="PANTHER" id="PTHR33376">
    <property type="match status" value="1"/>
</dbReference>
<evidence type="ECO:0000313" key="5">
    <source>
        <dbReference type="EMBL" id="MBC8573089.1"/>
    </source>
</evidence>
<dbReference type="Proteomes" id="UP000657421">
    <property type="component" value="Unassembled WGS sequence"/>
</dbReference>
<evidence type="ECO:0000256" key="3">
    <source>
        <dbReference type="ARBA" id="ARBA00022729"/>
    </source>
</evidence>
<dbReference type="Gene3D" id="3.40.190.170">
    <property type="entry name" value="Bacterial extracellular solute-binding protein, family 7"/>
    <property type="match status" value="1"/>
</dbReference>
<feature type="signal peptide" evidence="4">
    <location>
        <begin position="1"/>
        <end position="25"/>
    </location>
</feature>
<organism evidence="5 6">
    <name type="scientific">Jingyaoa shaoxingensis</name>
    <dbReference type="NCBI Taxonomy" id="2763671"/>
    <lineage>
        <taxon>Bacteria</taxon>
        <taxon>Bacillati</taxon>
        <taxon>Bacillota</taxon>
        <taxon>Clostridia</taxon>
        <taxon>Lachnospirales</taxon>
        <taxon>Lachnospiraceae</taxon>
        <taxon>Jingyaoa</taxon>
    </lineage>
</organism>
<gene>
    <name evidence="5" type="primary">dctP</name>
    <name evidence="5" type="ORF">H8716_08340</name>
</gene>
<evidence type="ECO:0000256" key="4">
    <source>
        <dbReference type="SAM" id="SignalP"/>
    </source>
</evidence>
<dbReference type="CDD" id="cd13669">
    <property type="entry name" value="PBP2_TRAP_TM0322_like"/>
    <property type="match status" value="1"/>
</dbReference>
<name>A0ABR7N9S6_9FIRM</name>
<reference evidence="5 6" key="1">
    <citation type="submission" date="2020-08" db="EMBL/GenBank/DDBJ databases">
        <title>Genome public.</title>
        <authorList>
            <person name="Liu C."/>
            <person name="Sun Q."/>
        </authorList>
    </citation>
    <scope>NUCLEOTIDE SEQUENCE [LARGE SCALE GENOMIC DNA]</scope>
    <source>
        <strain evidence="5 6">NSJ-46</strain>
    </source>
</reference>
<keyword evidence="2" id="KW-0813">Transport</keyword>
<dbReference type="EMBL" id="JACRSZ010000007">
    <property type="protein sequence ID" value="MBC8573089.1"/>
    <property type="molecule type" value="Genomic_DNA"/>
</dbReference>
<dbReference type="Pfam" id="PF03480">
    <property type="entry name" value="DctP"/>
    <property type="match status" value="1"/>
</dbReference>
<accession>A0ABR7N9S6</accession>
<comment type="caution">
    <text evidence="5">The sequence shown here is derived from an EMBL/GenBank/DDBJ whole genome shotgun (WGS) entry which is preliminary data.</text>
</comment>
<evidence type="ECO:0000256" key="1">
    <source>
        <dbReference type="ARBA" id="ARBA00009023"/>
    </source>
</evidence>
<feature type="chain" id="PRO_5047169997" evidence="4">
    <location>
        <begin position="26"/>
        <end position="335"/>
    </location>
</feature>
<sequence>MKTRNLVVMGLVGAMAMAMGANAMAADVEINVGFENAVTEPCSIAVEKWAELVDEKSNGTMKLNTFPNSGLGKKVDLIDQMVMGQNVITVADGAFLAEYGVPDFGIFYAPFMFDSWDEEWRVVDSDWYQGLCDELAEKGRIRVLASNWIYGARDILSTKKVVLPEDLDSLKLRVSSNDLSITSFTDLGANALGMDMGDVYQALQAGTIDAVENPITSLANRSFQEVAKYLVKDEHILATSMWICGEDFYSTLTDEQKQILTESAEEAGLVNNDLYDQATEEAEQLLVDAGVEITELTDEQKAAWIEAGQKFYNEDAAGLGWSEGLYDTVKAAGQE</sequence>
<dbReference type="RefSeq" id="WP_249308116.1">
    <property type="nucleotide sequence ID" value="NZ_JACRSZ010000007.1"/>
</dbReference>